<evidence type="ECO:0000313" key="3">
    <source>
        <dbReference type="EMBL" id="CAH1717568.1"/>
    </source>
</evidence>
<feature type="region of interest" description="Disordered" evidence="1">
    <location>
        <begin position="241"/>
        <end position="269"/>
    </location>
</feature>
<name>A0A9P0NGR0_9DIPT</name>
<evidence type="ECO:0000256" key="1">
    <source>
        <dbReference type="SAM" id="MobiDB-lite"/>
    </source>
</evidence>
<dbReference type="Pfam" id="PF04707">
    <property type="entry name" value="PRELI"/>
    <property type="match status" value="1"/>
</dbReference>
<dbReference type="InterPro" id="IPR006797">
    <property type="entry name" value="PRELI/MSF1_dom"/>
</dbReference>
<evidence type="ECO:0000313" key="4">
    <source>
        <dbReference type="Proteomes" id="UP001153620"/>
    </source>
</evidence>
<dbReference type="EMBL" id="OU895878">
    <property type="protein sequence ID" value="CAH1717568.1"/>
    <property type="molecule type" value="Genomic_DNA"/>
</dbReference>
<proteinExistence type="predicted"/>
<feature type="domain" description="PRELI/MSF1" evidence="2">
    <location>
        <begin position="3"/>
        <end position="174"/>
    </location>
</feature>
<organism evidence="3 4">
    <name type="scientific">Chironomus riparius</name>
    <dbReference type="NCBI Taxonomy" id="315576"/>
    <lineage>
        <taxon>Eukaryota</taxon>
        <taxon>Metazoa</taxon>
        <taxon>Ecdysozoa</taxon>
        <taxon>Arthropoda</taxon>
        <taxon>Hexapoda</taxon>
        <taxon>Insecta</taxon>
        <taxon>Pterygota</taxon>
        <taxon>Neoptera</taxon>
        <taxon>Endopterygota</taxon>
        <taxon>Diptera</taxon>
        <taxon>Nematocera</taxon>
        <taxon>Chironomoidea</taxon>
        <taxon>Chironomidae</taxon>
        <taxon>Chironominae</taxon>
        <taxon>Chironomus</taxon>
    </lineage>
</organism>
<reference evidence="3" key="1">
    <citation type="submission" date="2022-01" db="EMBL/GenBank/DDBJ databases">
        <authorList>
            <person name="King R."/>
        </authorList>
    </citation>
    <scope>NUCLEOTIDE SEQUENCE</scope>
</reference>
<reference evidence="3" key="2">
    <citation type="submission" date="2022-10" db="EMBL/GenBank/DDBJ databases">
        <authorList>
            <consortium name="ENA_rothamsted_submissions"/>
            <consortium name="culmorum"/>
            <person name="King R."/>
        </authorList>
    </citation>
    <scope>NUCLEOTIDE SEQUENCE</scope>
</reference>
<accession>A0A9P0NGR0</accession>
<protein>
    <recommendedName>
        <fullName evidence="2">PRELI/MSF1 domain-containing protein</fullName>
    </recommendedName>
</protein>
<dbReference type="PROSITE" id="PS50904">
    <property type="entry name" value="PRELI_MSF1"/>
    <property type="match status" value="1"/>
</dbReference>
<dbReference type="InterPro" id="IPR037365">
    <property type="entry name" value="Slowmo/Ups"/>
</dbReference>
<keyword evidence="4" id="KW-1185">Reference proteome</keyword>
<gene>
    <name evidence="3" type="ORF">CHIRRI_LOCUS5046</name>
</gene>
<dbReference type="Proteomes" id="UP001153620">
    <property type="component" value="Chromosome 2"/>
</dbReference>
<dbReference type="GO" id="GO:0005758">
    <property type="term" value="C:mitochondrial intermembrane space"/>
    <property type="evidence" value="ECO:0007669"/>
    <property type="project" value="InterPro"/>
</dbReference>
<dbReference type="PANTHER" id="PTHR11158">
    <property type="entry name" value="MSF1/PX19 RELATED"/>
    <property type="match status" value="1"/>
</dbReference>
<dbReference type="AlphaFoldDB" id="A0A9P0NGR0"/>
<sequence length="269" mass="31955">MPQEFQSSVRTYKYPFELVMKAYERRFPTCPEFMPIVMETIIIEDESDGPRRRTKRRCRLRVEAPYIFKKIIGIESALFIQENFLDFKERKLTIEATNETFSSRIKIFEKCRYYVHPDNENWTCFDQSANIEITNFFGFEHQMEKVGMKQYTQMTLKGKEIIEHFVNDLKEEGITHVDKWIDLEGTEIECSSKKDESNETSELIKEQQRLNADYIKNHLGELSPLQESRLLQMRKKLEDQHLDKVRRPAASPTKNEDVMSIFTPSLNRS</sequence>
<dbReference type="OrthoDB" id="7743431at2759"/>
<evidence type="ECO:0000259" key="2">
    <source>
        <dbReference type="PROSITE" id="PS50904"/>
    </source>
</evidence>